<protein>
    <submittedName>
        <fullName evidence="2">Uncharacterized protein</fullName>
    </submittedName>
</protein>
<dbReference type="KEGG" id="ssm:Spirs_0769"/>
<dbReference type="HOGENOM" id="CLU_2071658_0_0_12"/>
<keyword evidence="1" id="KW-0812">Transmembrane</keyword>
<dbReference type="STRING" id="573413.Spirs_0769"/>
<dbReference type="EMBL" id="CP002116">
    <property type="protein sequence ID" value="ADK79904.1"/>
    <property type="molecule type" value="Genomic_DNA"/>
</dbReference>
<sequence length="118" mass="13910">MRKCEAQYTGGKKMFYHNRKFHPLRIGLWVILGIVAAAAFALVLGLVVMLLWNWLMPQLFGLSVIGYWQAWGLVLLSHILFKGGLHHTGHDDKDTYHHRNEWREKFRQRFEDAEHDPQ</sequence>
<evidence type="ECO:0000313" key="3">
    <source>
        <dbReference type="Proteomes" id="UP000002318"/>
    </source>
</evidence>
<keyword evidence="1" id="KW-1133">Transmembrane helix</keyword>
<proteinExistence type="predicted"/>
<feature type="transmembrane region" description="Helical" evidence="1">
    <location>
        <begin position="26"/>
        <end position="52"/>
    </location>
</feature>
<dbReference type="AlphaFoldDB" id="E1RC24"/>
<evidence type="ECO:0000256" key="1">
    <source>
        <dbReference type="SAM" id="Phobius"/>
    </source>
</evidence>
<name>E1RC24_SEDSS</name>
<dbReference type="eggNOG" id="ENOG5032M8Z">
    <property type="taxonomic scope" value="Bacteria"/>
</dbReference>
<evidence type="ECO:0000313" key="2">
    <source>
        <dbReference type="EMBL" id="ADK79904.1"/>
    </source>
</evidence>
<accession>E1RC24</accession>
<keyword evidence="3" id="KW-1185">Reference proteome</keyword>
<keyword evidence="1" id="KW-0472">Membrane</keyword>
<organism evidence="2 3">
    <name type="scientific">Sediminispirochaeta smaragdinae (strain DSM 11293 / JCM 15392 / SEBR 4228)</name>
    <name type="common">Spirochaeta smaragdinae</name>
    <dbReference type="NCBI Taxonomy" id="573413"/>
    <lineage>
        <taxon>Bacteria</taxon>
        <taxon>Pseudomonadati</taxon>
        <taxon>Spirochaetota</taxon>
        <taxon>Spirochaetia</taxon>
        <taxon>Spirochaetales</taxon>
        <taxon>Spirochaetaceae</taxon>
        <taxon>Sediminispirochaeta</taxon>
    </lineage>
</organism>
<gene>
    <name evidence="2" type="ordered locus">Spirs_0769</name>
</gene>
<dbReference type="Proteomes" id="UP000002318">
    <property type="component" value="Chromosome"/>
</dbReference>
<dbReference type="OrthoDB" id="123053at2"/>
<feature type="transmembrane region" description="Helical" evidence="1">
    <location>
        <begin position="58"/>
        <end position="81"/>
    </location>
</feature>
<reference evidence="2 3" key="1">
    <citation type="journal article" date="2010" name="Stand. Genomic Sci.">
        <title>Complete genome sequence of Spirochaeta smaragdinae type strain (SEBR 4228).</title>
        <authorList>
            <person name="Mavromatis K."/>
            <person name="Yasawong M."/>
            <person name="Chertkov O."/>
            <person name="Lapidus A."/>
            <person name="Lucas S."/>
            <person name="Nolan M."/>
            <person name="Del Rio T.G."/>
            <person name="Tice H."/>
            <person name="Cheng J.F."/>
            <person name="Pitluck S."/>
            <person name="Liolios K."/>
            <person name="Ivanova N."/>
            <person name="Tapia R."/>
            <person name="Han C."/>
            <person name="Bruce D."/>
            <person name="Goodwin L."/>
            <person name="Pati A."/>
            <person name="Chen A."/>
            <person name="Palaniappan K."/>
            <person name="Land M."/>
            <person name="Hauser L."/>
            <person name="Chang Y.J."/>
            <person name="Jeffries C.D."/>
            <person name="Detter J.C."/>
            <person name="Rohde M."/>
            <person name="Brambilla E."/>
            <person name="Spring S."/>
            <person name="Goker M."/>
            <person name="Sikorski J."/>
            <person name="Woyke T."/>
            <person name="Bristow J."/>
            <person name="Eisen J.A."/>
            <person name="Markowitz V."/>
            <person name="Hugenholtz P."/>
            <person name="Klenk H.P."/>
            <person name="Kyrpides N.C."/>
        </authorList>
    </citation>
    <scope>NUCLEOTIDE SEQUENCE [LARGE SCALE GENOMIC DNA]</scope>
    <source>
        <strain evidence="3">DSM 11293 / JCM 15392 / SEBR 4228</strain>
    </source>
</reference>